<dbReference type="RefSeq" id="WP_016464943.1">
    <property type="nucleotide sequence ID" value="NZ_CP025299.1"/>
</dbReference>
<sequence>MGARLDEGTLRSYLERAVESSDPDVRQVHEDAFLTYLYTLDVFEVWGRSLARHYGRTNDWEEVRQVITEELISYIRQITPETVGSIDRIAAHLYFKAKTSVVRWLDSPAVTVASEMSGISRRYRQSMVARSEFVTKFEREPSDRELVEYINTKVTATRKNAAKQGALVSESDVSGRMLQSYSMDHQLGDGEGEGFGRPTEDSTVRVRGELSITTRRLAEIAEARFGAVTEPTVREVLHVWMEFVLDNEPPTVSSIAVKLQITRPLARERMRQVDSVLAILRGDQG</sequence>
<evidence type="ECO:0000313" key="1">
    <source>
        <dbReference type="EMBL" id="AUG29547.1"/>
    </source>
</evidence>
<gene>
    <name evidence="1" type="ORF">CXR34_08865</name>
</gene>
<dbReference type="EMBL" id="CP025299">
    <property type="protein sequence ID" value="AUG29547.1"/>
    <property type="molecule type" value="Genomic_DNA"/>
</dbReference>
<name>A0A2K9DJ76_9MICO</name>
<dbReference type="Proteomes" id="UP000233276">
    <property type="component" value="Chromosome"/>
</dbReference>
<evidence type="ECO:0000313" key="2">
    <source>
        <dbReference type="Proteomes" id="UP000233276"/>
    </source>
</evidence>
<proteinExistence type="predicted"/>
<organism evidence="1 2">
    <name type="scientific">Microbacterium hominis</name>
    <dbReference type="NCBI Taxonomy" id="162426"/>
    <lineage>
        <taxon>Bacteria</taxon>
        <taxon>Bacillati</taxon>
        <taxon>Actinomycetota</taxon>
        <taxon>Actinomycetes</taxon>
        <taxon>Micrococcales</taxon>
        <taxon>Microbacteriaceae</taxon>
        <taxon>Microbacterium</taxon>
    </lineage>
</organism>
<protein>
    <submittedName>
        <fullName evidence="1">Uncharacterized protein</fullName>
    </submittedName>
</protein>
<dbReference type="KEGG" id="mhos:CXR34_08865"/>
<reference evidence="1 2" key="1">
    <citation type="submission" date="2017-12" db="EMBL/GenBank/DDBJ databases">
        <title>Isolation and characterization of estrogens degradatiion strain Microbacterium hominis SJTG1.</title>
        <authorList>
            <person name="Xiong W."/>
            <person name="Yin C."/>
            <person name="Zheng D."/>
            <person name="Liang R."/>
        </authorList>
    </citation>
    <scope>NUCLEOTIDE SEQUENCE [LARGE SCALE GENOMIC DNA]</scope>
    <source>
        <strain evidence="1 2">SJTG1</strain>
    </source>
</reference>
<dbReference type="AlphaFoldDB" id="A0A2K9DJ76"/>
<accession>A0A2K9DJ76</accession>